<dbReference type="Proteomes" id="UP000001880">
    <property type="component" value="Chromosome"/>
</dbReference>
<dbReference type="KEGG" id="hoh:Hoch_6384"/>
<dbReference type="HOGENOM" id="CLU_1419721_0_0_7"/>
<evidence type="ECO:0000313" key="2">
    <source>
        <dbReference type="Proteomes" id="UP000001880"/>
    </source>
</evidence>
<name>D0LP27_HALO1</name>
<gene>
    <name evidence="1" type="ordered locus">Hoch_6384</name>
</gene>
<dbReference type="EMBL" id="CP001804">
    <property type="protein sequence ID" value="ACY18853.1"/>
    <property type="molecule type" value="Genomic_DNA"/>
</dbReference>
<keyword evidence="2" id="KW-1185">Reference proteome</keyword>
<protein>
    <submittedName>
        <fullName evidence="1">Uncharacterized protein</fullName>
    </submittedName>
</protein>
<accession>D0LP27</accession>
<evidence type="ECO:0000313" key="1">
    <source>
        <dbReference type="EMBL" id="ACY18853.1"/>
    </source>
</evidence>
<organism evidence="1 2">
    <name type="scientific">Haliangium ochraceum (strain DSM 14365 / JCM 11303 / SMP-2)</name>
    <dbReference type="NCBI Taxonomy" id="502025"/>
    <lineage>
        <taxon>Bacteria</taxon>
        <taxon>Pseudomonadati</taxon>
        <taxon>Myxococcota</taxon>
        <taxon>Polyangia</taxon>
        <taxon>Haliangiales</taxon>
        <taxon>Kofleriaceae</taxon>
        <taxon>Haliangium</taxon>
    </lineage>
</organism>
<dbReference type="AlphaFoldDB" id="D0LP27"/>
<proteinExistence type="predicted"/>
<reference evidence="1 2" key="1">
    <citation type="journal article" date="2010" name="Stand. Genomic Sci.">
        <title>Complete genome sequence of Haliangium ochraceum type strain (SMP-2).</title>
        <authorList>
            <consortium name="US DOE Joint Genome Institute (JGI-PGF)"/>
            <person name="Ivanova N."/>
            <person name="Daum C."/>
            <person name="Lang E."/>
            <person name="Abt B."/>
            <person name="Kopitz M."/>
            <person name="Saunders E."/>
            <person name="Lapidus A."/>
            <person name="Lucas S."/>
            <person name="Glavina Del Rio T."/>
            <person name="Nolan M."/>
            <person name="Tice H."/>
            <person name="Copeland A."/>
            <person name="Cheng J.F."/>
            <person name="Chen F."/>
            <person name="Bruce D."/>
            <person name="Goodwin L."/>
            <person name="Pitluck S."/>
            <person name="Mavromatis K."/>
            <person name="Pati A."/>
            <person name="Mikhailova N."/>
            <person name="Chen A."/>
            <person name="Palaniappan K."/>
            <person name="Land M."/>
            <person name="Hauser L."/>
            <person name="Chang Y.J."/>
            <person name="Jeffries C.D."/>
            <person name="Detter J.C."/>
            <person name="Brettin T."/>
            <person name="Rohde M."/>
            <person name="Goker M."/>
            <person name="Bristow J."/>
            <person name="Markowitz V."/>
            <person name="Eisen J.A."/>
            <person name="Hugenholtz P."/>
            <person name="Kyrpides N.C."/>
            <person name="Klenk H.P."/>
        </authorList>
    </citation>
    <scope>NUCLEOTIDE SEQUENCE [LARGE SCALE GENOMIC DNA]</scope>
    <source>
        <strain evidence="2">DSM 14365 / CIP 107738 / JCM 11303 / AJ 13395 / SMP-2</strain>
    </source>
</reference>
<sequence length="191" mass="21492">MTAEPMDQRFTRANFDAALADTDVDDAQRAAEFARVLSARLQAARDRWREVDAIVRDLRALGHDIHCWDDGEDYSIWGDHQADGTRKNRLLVTFRPDDSPPEVDIDFRPWPLARDRRCTFCGSPMRATAAVVQVHGHGSVQAPPAQVELWFGEQIHEQRAVGVQSFRWQANGLSCESCGGLWFPSNGTNKS</sequence>